<dbReference type="AlphaFoldDB" id="A0A843SMJ6"/>
<accession>A0A843SMJ6</accession>
<comment type="caution">
    <text evidence="2">The sequence shown here is derived from an EMBL/GenBank/DDBJ whole genome shotgun (WGS) entry which is preliminary data.</text>
</comment>
<feature type="compositionally biased region" description="Gly residues" evidence="1">
    <location>
        <begin position="170"/>
        <end position="181"/>
    </location>
</feature>
<evidence type="ECO:0000313" key="3">
    <source>
        <dbReference type="Proteomes" id="UP000444318"/>
    </source>
</evidence>
<evidence type="ECO:0000313" key="2">
    <source>
        <dbReference type="EMBL" id="MQA23698.1"/>
    </source>
</evidence>
<dbReference type="Proteomes" id="UP000444318">
    <property type="component" value="Unassembled WGS sequence"/>
</dbReference>
<reference evidence="2 3" key="1">
    <citation type="submission" date="2019-10" db="EMBL/GenBank/DDBJ databases">
        <title>Two novel species isolated from a subtropical stream in China.</title>
        <authorList>
            <person name="Lu H."/>
        </authorList>
    </citation>
    <scope>NUCLEOTIDE SEQUENCE [LARGE SCALE GENOMIC DNA]</scope>
    <source>
        <strain evidence="2 3">FT103W</strain>
    </source>
</reference>
<organism evidence="2 3">
    <name type="scientific">Rugamonas rivuli</name>
    <dbReference type="NCBI Taxonomy" id="2743358"/>
    <lineage>
        <taxon>Bacteria</taxon>
        <taxon>Pseudomonadati</taxon>
        <taxon>Pseudomonadota</taxon>
        <taxon>Betaproteobacteria</taxon>
        <taxon>Burkholderiales</taxon>
        <taxon>Oxalobacteraceae</taxon>
        <taxon>Telluria group</taxon>
        <taxon>Rugamonas</taxon>
    </lineage>
</organism>
<keyword evidence="3" id="KW-1185">Reference proteome</keyword>
<evidence type="ECO:0000256" key="1">
    <source>
        <dbReference type="SAM" id="MobiDB-lite"/>
    </source>
</evidence>
<proteinExistence type="predicted"/>
<gene>
    <name evidence="2" type="ORF">GEV01_29665</name>
</gene>
<dbReference type="EMBL" id="WHUF01000012">
    <property type="protein sequence ID" value="MQA23698.1"/>
    <property type="molecule type" value="Genomic_DNA"/>
</dbReference>
<protein>
    <submittedName>
        <fullName evidence="2">Uncharacterized protein</fullName>
    </submittedName>
</protein>
<feature type="region of interest" description="Disordered" evidence="1">
    <location>
        <begin position="164"/>
        <end position="199"/>
    </location>
</feature>
<name>A0A843SMJ6_9BURK</name>
<sequence>MTISENLQKKTLIELIFFKLIKLVMLKKSLRCLLLTGAVLGVVSAPAVSAVESVRTASRLDRLLAPIKSKQDLDRYLAVTPAYQSAFSPLTPAGRRAFIDSLTFNQSGLTGFSYRDLQAELTPTQIDKLLALFGARNTIALMKPTRVVSMKDRHLLVSLERCGSSECGEDGGSGWDDGGGTPAEPTPPPAPDPSDTTDKDVAGYACVARATCEVKNFSICRKGC</sequence>